<keyword evidence="2" id="KW-1185">Reference proteome</keyword>
<comment type="caution">
    <text evidence="1">The sequence shown here is derived from an EMBL/GenBank/DDBJ whole genome shotgun (WGS) entry which is preliminary data.</text>
</comment>
<evidence type="ECO:0000313" key="2">
    <source>
        <dbReference type="Proteomes" id="UP000689195"/>
    </source>
</evidence>
<reference evidence="1" key="1">
    <citation type="submission" date="2021-01" db="EMBL/GenBank/DDBJ databases">
        <authorList>
            <consortium name="Genoscope - CEA"/>
            <person name="William W."/>
        </authorList>
    </citation>
    <scope>NUCLEOTIDE SEQUENCE</scope>
</reference>
<name>A0A8S1VEI1_9CILI</name>
<dbReference type="AlphaFoldDB" id="A0A8S1VEI1"/>
<dbReference type="Proteomes" id="UP000689195">
    <property type="component" value="Unassembled WGS sequence"/>
</dbReference>
<gene>
    <name evidence="1" type="ORF">PPENT_87.1.T0600283</name>
</gene>
<accession>A0A8S1VEI1</accession>
<protein>
    <submittedName>
        <fullName evidence="1">Uncharacterized protein</fullName>
    </submittedName>
</protein>
<evidence type="ECO:0000313" key="1">
    <source>
        <dbReference type="EMBL" id="CAD8174212.1"/>
    </source>
</evidence>
<dbReference type="EMBL" id="CAJJDO010000060">
    <property type="protein sequence ID" value="CAD8174212.1"/>
    <property type="molecule type" value="Genomic_DNA"/>
</dbReference>
<proteinExistence type="predicted"/>
<organism evidence="1 2">
    <name type="scientific">Paramecium pentaurelia</name>
    <dbReference type="NCBI Taxonomy" id="43138"/>
    <lineage>
        <taxon>Eukaryota</taxon>
        <taxon>Sar</taxon>
        <taxon>Alveolata</taxon>
        <taxon>Ciliophora</taxon>
        <taxon>Intramacronucleata</taxon>
        <taxon>Oligohymenophorea</taxon>
        <taxon>Peniculida</taxon>
        <taxon>Parameciidae</taxon>
        <taxon>Paramecium</taxon>
    </lineage>
</organism>
<sequence length="136" mass="16538">MMKCKPKEKLNYCRITYNIRTFVISLERMIVCNSLRDDLKLWYSKIKLEDLILRKPIMILVLISLNQKMNQIMQKIKLLNQIELKLQKNQQKDLQESISEDNKNKQYHLCRNYQFQSNKKFKKHIICLEIRENSNC</sequence>